<evidence type="ECO:0008006" key="4">
    <source>
        <dbReference type="Google" id="ProtNLM"/>
    </source>
</evidence>
<name>A0A4S2N5U3_9PEZI</name>
<proteinExistence type="predicted"/>
<reference evidence="2 3" key="1">
    <citation type="submission" date="2019-04" db="EMBL/GenBank/DDBJ databases">
        <title>Comparative genomics and transcriptomics to analyze fruiting body development in filamentous ascomycetes.</title>
        <authorList>
            <consortium name="DOE Joint Genome Institute"/>
            <person name="Lutkenhaus R."/>
            <person name="Traeger S."/>
            <person name="Breuer J."/>
            <person name="Kuo A."/>
            <person name="Lipzen A."/>
            <person name="Pangilinan J."/>
            <person name="Dilworth D."/>
            <person name="Sandor L."/>
            <person name="Poggeler S."/>
            <person name="Barry K."/>
            <person name="Grigoriev I.V."/>
            <person name="Nowrousian M."/>
        </authorList>
    </citation>
    <scope>NUCLEOTIDE SEQUENCE [LARGE SCALE GENOMIC DNA]</scope>
    <source>
        <strain evidence="2 3">CBS 389.68</strain>
    </source>
</reference>
<gene>
    <name evidence="2" type="ORF">EX30DRAFT_392094</name>
</gene>
<evidence type="ECO:0000313" key="2">
    <source>
        <dbReference type="EMBL" id="TGZ84669.1"/>
    </source>
</evidence>
<feature type="transmembrane region" description="Helical" evidence="1">
    <location>
        <begin position="141"/>
        <end position="162"/>
    </location>
</feature>
<evidence type="ECO:0000256" key="1">
    <source>
        <dbReference type="SAM" id="Phobius"/>
    </source>
</evidence>
<dbReference type="InParanoid" id="A0A4S2N5U3"/>
<keyword evidence="1" id="KW-0812">Transmembrane</keyword>
<organism evidence="2 3">
    <name type="scientific">Ascodesmis nigricans</name>
    <dbReference type="NCBI Taxonomy" id="341454"/>
    <lineage>
        <taxon>Eukaryota</taxon>
        <taxon>Fungi</taxon>
        <taxon>Dikarya</taxon>
        <taxon>Ascomycota</taxon>
        <taxon>Pezizomycotina</taxon>
        <taxon>Pezizomycetes</taxon>
        <taxon>Pezizales</taxon>
        <taxon>Ascodesmidaceae</taxon>
        <taxon>Ascodesmis</taxon>
    </lineage>
</organism>
<feature type="transmembrane region" description="Helical" evidence="1">
    <location>
        <begin position="91"/>
        <end position="120"/>
    </location>
</feature>
<dbReference type="AlphaFoldDB" id="A0A4S2N5U3"/>
<keyword evidence="1" id="KW-1133">Transmembrane helix</keyword>
<evidence type="ECO:0000313" key="3">
    <source>
        <dbReference type="Proteomes" id="UP000298138"/>
    </source>
</evidence>
<accession>A0A4S2N5U3</accession>
<feature type="transmembrane region" description="Helical" evidence="1">
    <location>
        <begin position="63"/>
        <end position="85"/>
    </location>
</feature>
<dbReference type="Proteomes" id="UP000298138">
    <property type="component" value="Unassembled WGS sequence"/>
</dbReference>
<sequence>MEPEYEGKKDNRYHGRAGALLAMYGIIIVLEIVLVGLAVGVFLDTGESCREEVLAPGRKRSILIAFITIPCILVAWALLDLVLYFTGKPRYTYVIIINLIFALTWVFLLIASIVSVREWFTRRFRDRPTDSRYCTVVIPKLWIVFSVLLIFPYLALILIAYLSRKHAHTHTTVCYNRTEVVQCEASTNGTIRCTKYRFTQECTCCRPAHTQPHWHKKSRMSVTWPKRGRKNKKEVEVVVRREVQHPPGTLFITG</sequence>
<keyword evidence="1" id="KW-0472">Membrane</keyword>
<feature type="transmembrane region" description="Helical" evidence="1">
    <location>
        <begin position="20"/>
        <end position="43"/>
    </location>
</feature>
<protein>
    <recommendedName>
        <fullName evidence="4">MARVEL domain-containing protein</fullName>
    </recommendedName>
</protein>
<dbReference type="EMBL" id="ML220112">
    <property type="protein sequence ID" value="TGZ84669.1"/>
    <property type="molecule type" value="Genomic_DNA"/>
</dbReference>
<keyword evidence="3" id="KW-1185">Reference proteome</keyword>